<dbReference type="Gene3D" id="3.40.50.300">
    <property type="entry name" value="P-loop containing nucleotide triphosphate hydrolases"/>
    <property type="match status" value="1"/>
</dbReference>
<evidence type="ECO:0000259" key="3">
    <source>
        <dbReference type="PROSITE" id="PS50893"/>
    </source>
</evidence>
<dbReference type="EMBL" id="QJPH01000226">
    <property type="protein sequence ID" value="PZN82325.1"/>
    <property type="molecule type" value="Genomic_DNA"/>
</dbReference>
<dbReference type="SUPFAM" id="SSF52540">
    <property type="entry name" value="P-loop containing nucleoside triphosphate hydrolases"/>
    <property type="match status" value="1"/>
</dbReference>
<dbReference type="GO" id="GO:0022857">
    <property type="term" value="F:transmembrane transporter activity"/>
    <property type="evidence" value="ECO:0007669"/>
    <property type="project" value="TreeGrafter"/>
</dbReference>
<dbReference type="Proteomes" id="UP000249396">
    <property type="component" value="Unassembled WGS sequence"/>
</dbReference>
<dbReference type="InterPro" id="IPR003439">
    <property type="entry name" value="ABC_transporter-like_ATP-bd"/>
</dbReference>
<dbReference type="PROSITE" id="PS50893">
    <property type="entry name" value="ABC_TRANSPORTER_2"/>
    <property type="match status" value="1"/>
</dbReference>
<organism evidence="4 5">
    <name type="scientific">Candidatus Methylumidiphilus alinenensis</name>
    <dbReference type="NCBI Taxonomy" id="2202197"/>
    <lineage>
        <taxon>Bacteria</taxon>
        <taxon>Pseudomonadati</taxon>
        <taxon>Pseudomonadota</taxon>
        <taxon>Gammaproteobacteria</taxon>
        <taxon>Methylococcales</taxon>
        <taxon>Candidatus Methylumidiphilus</taxon>
    </lineage>
</organism>
<dbReference type="InterPro" id="IPR027417">
    <property type="entry name" value="P-loop_NTPase"/>
</dbReference>
<name>A0A2W4RE42_9GAMM</name>
<dbReference type="InterPro" id="IPR015854">
    <property type="entry name" value="ABC_transpr_LolD-like"/>
</dbReference>
<dbReference type="PANTHER" id="PTHR24220:SF659">
    <property type="entry name" value="TRANSPORTER, PUTATIVE-RELATED"/>
    <property type="match status" value="1"/>
</dbReference>
<feature type="domain" description="ABC transporter" evidence="3">
    <location>
        <begin position="2"/>
        <end position="217"/>
    </location>
</feature>
<accession>A0A2W4RE42</accession>
<dbReference type="GO" id="GO:0005524">
    <property type="term" value="F:ATP binding"/>
    <property type="evidence" value="ECO:0007669"/>
    <property type="project" value="UniProtKB-KW"/>
</dbReference>
<sequence length="218" mass="24000">MIEINNLCFSYAKEGFRLKISEFQIDAGEKVAIIGPSGAGKTTLLKIIAGIIRPESGTVHVDGSELHAMDDAARRNFRIARIGFVFQELELLEYLNVFDNIVHTYRINPVLSLDGSVRERLRRLASEVGLGSKLGRMPSELSQGERQRTAVCRALLTGPGLILADEATGNLDPANKAHILDLLFLTAQQGKASLLAVTHDHELLHRFDRVVDFQSLVG</sequence>
<evidence type="ECO:0000313" key="5">
    <source>
        <dbReference type="Proteomes" id="UP000249396"/>
    </source>
</evidence>
<gene>
    <name evidence="4" type="ORF">DM484_06555</name>
</gene>
<dbReference type="Pfam" id="PF00005">
    <property type="entry name" value="ABC_tran"/>
    <property type="match status" value="1"/>
</dbReference>
<dbReference type="PANTHER" id="PTHR24220">
    <property type="entry name" value="IMPORT ATP-BINDING PROTEIN"/>
    <property type="match status" value="1"/>
</dbReference>
<dbReference type="InterPro" id="IPR003593">
    <property type="entry name" value="AAA+_ATPase"/>
</dbReference>
<evidence type="ECO:0000313" key="4">
    <source>
        <dbReference type="EMBL" id="PZN82325.1"/>
    </source>
</evidence>
<protein>
    <submittedName>
        <fullName evidence="4">ABC transporter ATP-binding protein</fullName>
    </submittedName>
</protein>
<keyword evidence="1" id="KW-0547">Nucleotide-binding</keyword>
<dbReference type="AlphaFoldDB" id="A0A2W4RE42"/>
<reference evidence="4 5" key="1">
    <citation type="journal article" date="2018" name="Aquat. Microb. Ecol.">
        <title>Gammaproteobacterial methanotrophs dominate.</title>
        <authorList>
            <person name="Rissanen A.J."/>
            <person name="Saarenheimo J."/>
            <person name="Tiirola M."/>
            <person name="Peura S."/>
            <person name="Aalto S.L."/>
            <person name="Karvinen A."/>
            <person name="Nykanen H."/>
        </authorList>
    </citation>
    <scope>NUCLEOTIDE SEQUENCE [LARGE SCALE GENOMIC DNA]</scope>
    <source>
        <strain evidence="4">AMbin10</strain>
    </source>
</reference>
<evidence type="ECO:0000256" key="1">
    <source>
        <dbReference type="ARBA" id="ARBA00022741"/>
    </source>
</evidence>
<dbReference type="GO" id="GO:0016887">
    <property type="term" value="F:ATP hydrolysis activity"/>
    <property type="evidence" value="ECO:0007669"/>
    <property type="project" value="InterPro"/>
</dbReference>
<proteinExistence type="predicted"/>
<comment type="caution">
    <text evidence="4">The sequence shown here is derived from an EMBL/GenBank/DDBJ whole genome shotgun (WGS) entry which is preliminary data.</text>
</comment>
<keyword evidence="2 4" id="KW-0067">ATP-binding</keyword>
<evidence type="ECO:0000256" key="2">
    <source>
        <dbReference type="ARBA" id="ARBA00022840"/>
    </source>
</evidence>
<dbReference type="GO" id="GO:0005886">
    <property type="term" value="C:plasma membrane"/>
    <property type="evidence" value="ECO:0007669"/>
    <property type="project" value="TreeGrafter"/>
</dbReference>
<dbReference type="SMART" id="SM00382">
    <property type="entry name" value="AAA"/>
    <property type="match status" value="1"/>
</dbReference>